<evidence type="ECO:0008006" key="3">
    <source>
        <dbReference type="Google" id="ProtNLM"/>
    </source>
</evidence>
<protein>
    <recommendedName>
        <fullName evidence="3">DNA alkylation repair protein</fullName>
    </recommendedName>
</protein>
<dbReference type="RefSeq" id="WP_094932327.1">
    <property type="nucleotide sequence ID" value="NZ_CP022753.1"/>
</dbReference>
<accession>A0A223S4F1</accession>
<dbReference type="Proteomes" id="UP000215005">
    <property type="component" value="Chromosome"/>
</dbReference>
<evidence type="ECO:0000313" key="2">
    <source>
        <dbReference type="Proteomes" id="UP000215005"/>
    </source>
</evidence>
<keyword evidence="2" id="KW-1185">Reference proteome</keyword>
<name>A0A223S4F1_9ACTN</name>
<dbReference type="AlphaFoldDB" id="A0A223S4F1"/>
<dbReference type="Gene3D" id="1.25.10.90">
    <property type="match status" value="1"/>
</dbReference>
<sequence>MTAHLGLIAAVRDRLREMGDPEKAGPMRDYMKSDLPFHGVQAGRRRRAMDEIFAAYPISDPVTWDDTTRTLWRAATHREERYAAVQLTGHHLYRDFQGPGAVGLYEDLIVAGAWWDYVDEIAVRRIGPMLRDDPAHMRPIIRTWASSGDLWLRRTAIICQNTAGAATDARLLFDVIEPNLGHQGFFIRKAIGWALRSYGRVDPDAVVRFIKETEQRMSPLSRREALKNLKDADPAAHALS</sequence>
<dbReference type="CDD" id="cd07064">
    <property type="entry name" value="AlkD_like_1"/>
    <property type="match status" value="1"/>
</dbReference>
<dbReference type="PANTHER" id="PTHR34070">
    <property type="entry name" value="ARMADILLO-TYPE FOLD"/>
    <property type="match status" value="1"/>
</dbReference>
<dbReference type="OrthoDB" id="9775346at2"/>
<gene>
    <name evidence="1" type="ORF">CDO52_09560</name>
</gene>
<evidence type="ECO:0000313" key="1">
    <source>
        <dbReference type="EMBL" id="ASU83003.1"/>
    </source>
</evidence>
<proteinExistence type="predicted"/>
<dbReference type="PANTHER" id="PTHR34070:SF1">
    <property type="entry name" value="DNA ALKYLATION REPAIR PROTEIN"/>
    <property type="match status" value="1"/>
</dbReference>
<organism evidence="1 2">
    <name type="scientific">Nocardiopsis gilva YIM 90087</name>
    <dbReference type="NCBI Taxonomy" id="1235441"/>
    <lineage>
        <taxon>Bacteria</taxon>
        <taxon>Bacillati</taxon>
        <taxon>Actinomycetota</taxon>
        <taxon>Actinomycetes</taxon>
        <taxon>Streptosporangiales</taxon>
        <taxon>Nocardiopsidaceae</taxon>
        <taxon>Nocardiopsis</taxon>
    </lineage>
</organism>
<dbReference type="EMBL" id="CP022753">
    <property type="protein sequence ID" value="ASU83003.1"/>
    <property type="molecule type" value="Genomic_DNA"/>
</dbReference>
<dbReference type="InterPro" id="IPR014825">
    <property type="entry name" value="DNA_alkylation"/>
</dbReference>
<reference evidence="1 2" key="1">
    <citation type="submission" date="2017-08" db="EMBL/GenBank/DDBJ databases">
        <title>The complete genome sequence of Nocardiopsis gilva YIM 90087.</title>
        <authorList>
            <person name="Yin M."/>
            <person name="Tang S."/>
        </authorList>
    </citation>
    <scope>NUCLEOTIDE SEQUENCE [LARGE SCALE GENOMIC DNA]</scope>
    <source>
        <strain evidence="1 2">YIM 90087</strain>
    </source>
</reference>
<dbReference type="KEGG" id="ngv:CDO52_09560"/>
<dbReference type="Pfam" id="PF08713">
    <property type="entry name" value="DNA_alkylation"/>
    <property type="match status" value="1"/>
</dbReference>
<dbReference type="SUPFAM" id="SSF48371">
    <property type="entry name" value="ARM repeat"/>
    <property type="match status" value="1"/>
</dbReference>
<dbReference type="InterPro" id="IPR016024">
    <property type="entry name" value="ARM-type_fold"/>
</dbReference>